<gene>
    <name evidence="2" type="ORF">ASPWEDRAFT_49852</name>
</gene>
<dbReference type="Gene3D" id="3.10.310.10">
    <property type="entry name" value="Diaminopimelate Epimerase, Chain A, domain 1"/>
    <property type="match status" value="2"/>
</dbReference>
<evidence type="ECO:0000256" key="1">
    <source>
        <dbReference type="PIRSR" id="PIRSR016184-1"/>
    </source>
</evidence>
<proteinExistence type="predicted"/>
<dbReference type="STRING" id="1073089.A0A1L9RMZ4"/>
<evidence type="ECO:0000313" key="2">
    <source>
        <dbReference type="EMBL" id="OJJ36320.1"/>
    </source>
</evidence>
<dbReference type="GO" id="GO:0016853">
    <property type="term" value="F:isomerase activity"/>
    <property type="evidence" value="ECO:0007669"/>
    <property type="project" value="TreeGrafter"/>
</dbReference>
<dbReference type="Proteomes" id="UP000184383">
    <property type="component" value="Unassembled WGS sequence"/>
</dbReference>
<dbReference type="PIRSF" id="PIRSF016184">
    <property type="entry name" value="PhzC_PhzF"/>
    <property type="match status" value="1"/>
</dbReference>
<dbReference type="NCBIfam" id="TIGR00654">
    <property type="entry name" value="PhzF_family"/>
    <property type="match status" value="1"/>
</dbReference>
<dbReference type="EMBL" id="KV878211">
    <property type="protein sequence ID" value="OJJ36320.1"/>
    <property type="molecule type" value="Genomic_DNA"/>
</dbReference>
<feature type="active site" evidence="1">
    <location>
        <position position="49"/>
    </location>
</feature>
<dbReference type="GO" id="GO:0005737">
    <property type="term" value="C:cytoplasm"/>
    <property type="evidence" value="ECO:0007669"/>
    <property type="project" value="TreeGrafter"/>
</dbReference>
<keyword evidence="3" id="KW-1185">Reference proteome</keyword>
<dbReference type="AlphaFoldDB" id="A0A1L9RMZ4"/>
<sequence>MSQQAPYVTLDVFTSERFKGNPLAVVDISNINLTHQRKQQIAREFNFSETVFLHHEPGQNPRAEIFTPVNEMEFAGHPVIGTGHLLFKDIFAGQKSLTLETKAGPVEIEYDGQKVVSAGVPHNIHVHEREAPVAALASVQDVLSASDINGTYPTVSIVKGVTYVLADLTERPDVFSNIAAGASPTVDLDDGWSPSFVGTMYYRQLESRTEGDPAIWNLRVRMIAINLEDPACGSGSCALGAFLALRNGQQKHRFYIDQGLEMGRDSHIIVDIELNAARNGVERIKLAGPAAFVAEGKMSVD</sequence>
<protein>
    <recommendedName>
        <fullName evidence="4">Phenazine biosynthesis protein</fullName>
    </recommendedName>
</protein>
<dbReference type="RefSeq" id="XP_040689996.1">
    <property type="nucleotide sequence ID" value="XM_040837338.1"/>
</dbReference>
<evidence type="ECO:0008006" key="4">
    <source>
        <dbReference type="Google" id="ProtNLM"/>
    </source>
</evidence>
<dbReference type="GeneID" id="63753186"/>
<accession>A0A1L9RMZ4</accession>
<organism evidence="2 3">
    <name type="scientific">Aspergillus wentii DTO 134E9</name>
    <dbReference type="NCBI Taxonomy" id="1073089"/>
    <lineage>
        <taxon>Eukaryota</taxon>
        <taxon>Fungi</taxon>
        <taxon>Dikarya</taxon>
        <taxon>Ascomycota</taxon>
        <taxon>Pezizomycotina</taxon>
        <taxon>Eurotiomycetes</taxon>
        <taxon>Eurotiomycetidae</taxon>
        <taxon>Eurotiales</taxon>
        <taxon>Aspergillaceae</taxon>
        <taxon>Aspergillus</taxon>
        <taxon>Aspergillus subgen. Cremei</taxon>
    </lineage>
</organism>
<dbReference type="SUPFAM" id="SSF54506">
    <property type="entry name" value="Diaminopimelate epimerase-like"/>
    <property type="match status" value="1"/>
</dbReference>
<dbReference type="PANTHER" id="PTHR13774:SF32">
    <property type="entry name" value="ANTISENSE-ENHANCING SEQUENCE 1"/>
    <property type="match status" value="1"/>
</dbReference>
<reference evidence="3" key="1">
    <citation type="journal article" date="2017" name="Genome Biol.">
        <title>Comparative genomics reveals high biological diversity and specific adaptations in the industrially and medically important fungal genus Aspergillus.</title>
        <authorList>
            <person name="de Vries R.P."/>
            <person name="Riley R."/>
            <person name="Wiebenga A."/>
            <person name="Aguilar-Osorio G."/>
            <person name="Amillis S."/>
            <person name="Uchima C.A."/>
            <person name="Anderluh G."/>
            <person name="Asadollahi M."/>
            <person name="Askin M."/>
            <person name="Barry K."/>
            <person name="Battaglia E."/>
            <person name="Bayram O."/>
            <person name="Benocci T."/>
            <person name="Braus-Stromeyer S.A."/>
            <person name="Caldana C."/>
            <person name="Canovas D."/>
            <person name="Cerqueira G.C."/>
            <person name="Chen F."/>
            <person name="Chen W."/>
            <person name="Choi C."/>
            <person name="Clum A."/>
            <person name="Dos Santos R.A."/>
            <person name="Damasio A.R."/>
            <person name="Diallinas G."/>
            <person name="Emri T."/>
            <person name="Fekete E."/>
            <person name="Flipphi M."/>
            <person name="Freyberg S."/>
            <person name="Gallo A."/>
            <person name="Gournas C."/>
            <person name="Habgood R."/>
            <person name="Hainaut M."/>
            <person name="Harispe M.L."/>
            <person name="Henrissat B."/>
            <person name="Hilden K.S."/>
            <person name="Hope R."/>
            <person name="Hossain A."/>
            <person name="Karabika E."/>
            <person name="Karaffa L."/>
            <person name="Karanyi Z."/>
            <person name="Krasevec N."/>
            <person name="Kuo A."/>
            <person name="Kusch H."/>
            <person name="LaButti K."/>
            <person name="Lagendijk E.L."/>
            <person name="Lapidus A."/>
            <person name="Levasseur A."/>
            <person name="Lindquist E."/>
            <person name="Lipzen A."/>
            <person name="Logrieco A.F."/>
            <person name="MacCabe A."/>
            <person name="Maekelae M.R."/>
            <person name="Malavazi I."/>
            <person name="Melin P."/>
            <person name="Meyer V."/>
            <person name="Mielnichuk N."/>
            <person name="Miskei M."/>
            <person name="Molnar A.P."/>
            <person name="Mule G."/>
            <person name="Ngan C.Y."/>
            <person name="Orejas M."/>
            <person name="Orosz E."/>
            <person name="Ouedraogo J.P."/>
            <person name="Overkamp K.M."/>
            <person name="Park H.-S."/>
            <person name="Perrone G."/>
            <person name="Piumi F."/>
            <person name="Punt P.J."/>
            <person name="Ram A.F."/>
            <person name="Ramon A."/>
            <person name="Rauscher S."/>
            <person name="Record E."/>
            <person name="Riano-Pachon D.M."/>
            <person name="Robert V."/>
            <person name="Roehrig J."/>
            <person name="Ruller R."/>
            <person name="Salamov A."/>
            <person name="Salih N.S."/>
            <person name="Samson R.A."/>
            <person name="Sandor E."/>
            <person name="Sanguinetti M."/>
            <person name="Schuetze T."/>
            <person name="Sepcic K."/>
            <person name="Shelest E."/>
            <person name="Sherlock G."/>
            <person name="Sophianopoulou V."/>
            <person name="Squina F.M."/>
            <person name="Sun H."/>
            <person name="Susca A."/>
            <person name="Todd R.B."/>
            <person name="Tsang A."/>
            <person name="Unkles S.E."/>
            <person name="van de Wiele N."/>
            <person name="van Rossen-Uffink D."/>
            <person name="Oliveira J.V."/>
            <person name="Vesth T.C."/>
            <person name="Visser J."/>
            <person name="Yu J.-H."/>
            <person name="Zhou M."/>
            <person name="Andersen M.R."/>
            <person name="Archer D.B."/>
            <person name="Baker S.E."/>
            <person name="Benoit I."/>
            <person name="Brakhage A.A."/>
            <person name="Braus G.H."/>
            <person name="Fischer R."/>
            <person name="Frisvad J.C."/>
            <person name="Goldman G.H."/>
            <person name="Houbraken J."/>
            <person name="Oakley B."/>
            <person name="Pocsi I."/>
            <person name="Scazzocchio C."/>
            <person name="Seiboth B."/>
            <person name="vanKuyk P.A."/>
            <person name="Wortman J."/>
            <person name="Dyer P.S."/>
            <person name="Grigoriev I.V."/>
        </authorList>
    </citation>
    <scope>NUCLEOTIDE SEQUENCE [LARGE SCALE GENOMIC DNA]</scope>
    <source>
        <strain evidence="3">DTO 134E9</strain>
    </source>
</reference>
<name>A0A1L9RMZ4_ASPWE</name>
<dbReference type="Pfam" id="PF02567">
    <property type="entry name" value="PhzC-PhzF"/>
    <property type="match status" value="1"/>
</dbReference>
<dbReference type="InterPro" id="IPR003719">
    <property type="entry name" value="Phenazine_PhzF-like"/>
</dbReference>
<evidence type="ECO:0000313" key="3">
    <source>
        <dbReference type="Proteomes" id="UP000184383"/>
    </source>
</evidence>
<dbReference type="VEuPathDB" id="FungiDB:ASPWEDRAFT_49852"/>
<dbReference type="PANTHER" id="PTHR13774">
    <property type="entry name" value="PHENAZINE BIOSYNTHESIS PROTEIN"/>
    <property type="match status" value="1"/>
</dbReference>
<dbReference type="OrthoDB" id="75169at2759"/>